<reference evidence="3 4" key="1">
    <citation type="journal article" date="2013" name="Int. J. Syst. Evol. Microbiol.">
        <title>Marinicauda pacifica gen. nov., sp. nov., a prosthecate alphaproteobacterium of the family Hyphomonadaceae isolated from deep seawater.</title>
        <authorList>
            <person name="Zhang X.Y."/>
            <person name="Li G.W."/>
            <person name="Wang C.S."/>
            <person name="Zhang Y.J."/>
            <person name="Xu X.W."/>
            <person name="Li H."/>
            <person name="Liu A."/>
            <person name="Liu C."/>
            <person name="Xie B.B."/>
            <person name="Qin Q.L."/>
            <person name="Xu Z."/>
            <person name="Chen X.L."/>
            <person name="Zhou B.C."/>
            <person name="Zhang Y.Z."/>
        </authorList>
    </citation>
    <scope>NUCLEOTIDE SEQUENCE [LARGE SCALE GENOMIC DNA]</scope>
    <source>
        <strain evidence="3 4">P-1 km-3</strain>
    </source>
</reference>
<feature type="domain" description="HTH luxR-type" evidence="2">
    <location>
        <begin position="101"/>
        <end position="158"/>
    </location>
</feature>
<feature type="transmembrane region" description="Helical" evidence="1">
    <location>
        <begin position="37"/>
        <end position="60"/>
    </location>
</feature>
<dbReference type="InterPro" id="IPR036388">
    <property type="entry name" value="WH-like_DNA-bd_sf"/>
</dbReference>
<dbReference type="Gene3D" id="1.10.10.10">
    <property type="entry name" value="Winged helix-like DNA-binding domain superfamily/Winged helix DNA-binding domain"/>
    <property type="match status" value="1"/>
</dbReference>
<dbReference type="InterPro" id="IPR000792">
    <property type="entry name" value="Tscrpt_reg_LuxR_C"/>
</dbReference>
<evidence type="ECO:0000313" key="3">
    <source>
        <dbReference type="EMBL" id="TGY94155.1"/>
    </source>
</evidence>
<comment type="caution">
    <text evidence="3">The sequence shown here is derived from an EMBL/GenBank/DDBJ whole genome shotgun (WGS) entry which is preliminary data.</text>
</comment>
<dbReference type="OrthoDB" id="8277135at2"/>
<sequence length="167" mass="18251">MSEDAAQRTIRYLSAATFALIAVLIGLDLLFDSRDGVSGVHVALEAGVLIAALVGMVAMLRRFGRVSVDLVTAREDANRWRSEHQSLVRGLSAAIRTQFDAWYLTGAEAEIGLLLLKGLSHQEISQVRGTSERTVREQARALYRKSGLSGRNELSAFFLEDLLAPHG</sequence>
<proteinExistence type="predicted"/>
<evidence type="ECO:0000313" key="4">
    <source>
        <dbReference type="Proteomes" id="UP000305451"/>
    </source>
</evidence>
<feature type="transmembrane region" description="Helical" evidence="1">
    <location>
        <begin position="12"/>
        <end position="31"/>
    </location>
</feature>
<dbReference type="Proteomes" id="UP000305451">
    <property type="component" value="Unassembled WGS sequence"/>
</dbReference>
<dbReference type="GO" id="GO:0003677">
    <property type="term" value="F:DNA binding"/>
    <property type="evidence" value="ECO:0007669"/>
    <property type="project" value="InterPro"/>
</dbReference>
<keyword evidence="4" id="KW-1185">Reference proteome</keyword>
<dbReference type="GO" id="GO:0006355">
    <property type="term" value="P:regulation of DNA-templated transcription"/>
    <property type="evidence" value="ECO:0007669"/>
    <property type="project" value="InterPro"/>
</dbReference>
<name>A0A4S2HDM6_9PROT</name>
<dbReference type="InterPro" id="IPR016032">
    <property type="entry name" value="Sig_transdc_resp-reg_C-effctor"/>
</dbReference>
<evidence type="ECO:0000256" key="1">
    <source>
        <dbReference type="SAM" id="Phobius"/>
    </source>
</evidence>
<gene>
    <name evidence="3" type="ORF">E5162_02420</name>
</gene>
<dbReference type="AlphaFoldDB" id="A0A4S2HDM6"/>
<organism evidence="3 4">
    <name type="scientific">Marinicauda pacifica</name>
    <dbReference type="NCBI Taxonomy" id="1133559"/>
    <lineage>
        <taxon>Bacteria</taxon>
        <taxon>Pseudomonadati</taxon>
        <taxon>Pseudomonadota</taxon>
        <taxon>Alphaproteobacteria</taxon>
        <taxon>Maricaulales</taxon>
        <taxon>Maricaulaceae</taxon>
        <taxon>Marinicauda</taxon>
    </lineage>
</organism>
<keyword evidence="1" id="KW-0472">Membrane</keyword>
<keyword evidence="1" id="KW-0812">Transmembrane</keyword>
<evidence type="ECO:0000259" key="2">
    <source>
        <dbReference type="SMART" id="SM00421"/>
    </source>
</evidence>
<protein>
    <recommendedName>
        <fullName evidence="2">HTH luxR-type domain-containing protein</fullName>
    </recommendedName>
</protein>
<dbReference type="SUPFAM" id="SSF46894">
    <property type="entry name" value="C-terminal effector domain of the bipartite response regulators"/>
    <property type="match status" value="1"/>
</dbReference>
<dbReference type="SMART" id="SM00421">
    <property type="entry name" value="HTH_LUXR"/>
    <property type="match status" value="1"/>
</dbReference>
<dbReference type="EMBL" id="SRXV01000001">
    <property type="protein sequence ID" value="TGY94155.1"/>
    <property type="molecule type" value="Genomic_DNA"/>
</dbReference>
<accession>A0A4S2HDM6</accession>
<dbReference type="RefSeq" id="WP_135943350.1">
    <property type="nucleotide sequence ID" value="NZ_BMEI01000001.1"/>
</dbReference>
<keyword evidence="1" id="KW-1133">Transmembrane helix</keyword>